<evidence type="ECO:0000256" key="5">
    <source>
        <dbReference type="ARBA" id="ARBA00041564"/>
    </source>
</evidence>
<dbReference type="PANTHER" id="PTHR42839:SF2">
    <property type="entry name" value="ISOCHORISMATE SYNTHASE ENTC"/>
    <property type="match status" value="1"/>
</dbReference>
<gene>
    <name evidence="7" type="ORF">DW888_18510</name>
</gene>
<dbReference type="AlphaFoldDB" id="A0A413VBF1"/>
<name>A0A413VBF1_9BACE</name>
<evidence type="ECO:0000256" key="3">
    <source>
        <dbReference type="ARBA" id="ARBA00012824"/>
    </source>
</evidence>
<dbReference type="PANTHER" id="PTHR42839">
    <property type="entry name" value="ISOCHORISMATE SYNTHASE ENTC"/>
    <property type="match status" value="1"/>
</dbReference>
<dbReference type="InterPro" id="IPR015890">
    <property type="entry name" value="Chorismate_C"/>
</dbReference>
<protein>
    <recommendedName>
        <fullName evidence="3">isochorismate synthase</fullName>
        <ecNumber evidence="3">5.4.4.2</ecNumber>
    </recommendedName>
    <alternativeName>
        <fullName evidence="5">Isochorismate mutase</fullName>
    </alternativeName>
</protein>
<accession>A0A413VBF1</accession>
<keyword evidence="4 7" id="KW-0413">Isomerase</keyword>
<dbReference type="Proteomes" id="UP000284379">
    <property type="component" value="Unassembled WGS sequence"/>
</dbReference>
<organism evidence="7 8">
    <name type="scientific">Bacteroides nordii</name>
    <dbReference type="NCBI Taxonomy" id="291645"/>
    <lineage>
        <taxon>Bacteria</taxon>
        <taxon>Pseudomonadati</taxon>
        <taxon>Bacteroidota</taxon>
        <taxon>Bacteroidia</taxon>
        <taxon>Bacteroidales</taxon>
        <taxon>Bacteroidaceae</taxon>
        <taxon>Bacteroides</taxon>
    </lineage>
</organism>
<sequence>MINTGEQEAYILVDRFIETGMPFAMYRIPGEKVIHLMVQLNSEVSLFNDIEELNGRSGFVIAPFRIGKDTPIVLLRPDEVCEIEFDSTKECSDDIKPDYYSPVAERAPKSVHYAPCTDKYAGCFGIFIKALRQKQFDKLVLSRDQKLDVPSKFSPAAAFHEACRRYLYSYVYLCYTPQTGVWLGSTPEIILAGEKNEWSTVALAGTQSLQNGKLPQEWDDKNREEQEYVASYIRSQLLSFNIHPEENGPYPAFAGALSHLKTDFHFSLPDSNKLGNLLNLLHPTPAVCGLPKEEAYRFIQDNEKYDRRYYSGFIGTLNPSGKTDLYVNLRCMNISSEQLTLYAGGGLLASSELEDEWLETEKKMQTMLNLIDS</sequence>
<evidence type="ECO:0000256" key="2">
    <source>
        <dbReference type="ARBA" id="ARBA00005297"/>
    </source>
</evidence>
<evidence type="ECO:0000313" key="7">
    <source>
        <dbReference type="EMBL" id="RHB30898.1"/>
    </source>
</evidence>
<dbReference type="InterPro" id="IPR005801">
    <property type="entry name" value="ADC_synthase"/>
</dbReference>
<comment type="caution">
    <text evidence="7">The sequence shown here is derived from an EMBL/GenBank/DDBJ whole genome shotgun (WGS) entry which is preliminary data.</text>
</comment>
<dbReference type="InterPro" id="IPR004561">
    <property type="entry name" value="IsoChor_synthase"/>
</dbReference>
<comment type="similarity">
    <text evidence="2">Belongs to the isochorismate synthase family.</text>
</comment>
<dbReference type="Gene3D" id="3.60.120.10">
    <property type="entry name" value="Anthranilate synthase"/>
    <property type="match status" value="1"/>
</dbReference>
<dbReference type="Pfam" id="PF00425">
    <property type="entry name" value="Chorismate_bind"/>
    <property type="match status" value="1"/>
</dbReference>
<evidence type="ECO:0000256" key="1">
    <source>
        <dbReference type="ARBA" id="ARBA00000799"/>
    </source>
</evidence>
<dbReference type="SUPFAM" id="SSF56322">
    <property type="entry name" value="ADC synthase"/>
    <property type="match status" value="1"/>
</dbReference>
<comment type="catalytic activity">
    <reaction evidence="1">
        <text>chorismate = isochorismate</text>
        <dbReference type="Rhea" id="RHEA:18985"/>
        <dbReference type="ChEBI" id="CHEBI:29748"/>
        <dbReference type="ChEBI" id="CHEBI:29780"/>
        <dbReference type="EC" id="5.4.4.2"/>
    </reaction>
</comment>
<evidence type="ECO:0000259" key="6">
    <source>
        <dbReference type="Pfam" id="PF00425"/>
    </source>
</evidence>
<dbReference type="EC" id="5.4.4.2" evidence="3"/>
<proteinExistence type="inferred from homology"/>
<dbReference type="NCBIfam" id="TIGR00543">
    <property type="entry name" value="isochor_syn"/>
    <property type="match status" value="1"/>
</dbReference>
<dbReference type="EMBL" id="QSGO01000025">
    <property type="protein sequence ID" value="RHB30898.1"/>
    <property type="molecule type" value="Genomic_DNA"/>
</dbReference>
<evidence type="ECO:0000313" key="8">
    <source>
        <dbReference type="Proteomes" id="UP000284379"/>
    </source>
</evidence>
<reference evidence="7 8" key="1">
    <citation type="submission" date="2018-08" db="EMBL/GenBank/DDBJ databases">
        <title>A genome reference for cultivated species of the human gut microbiota.</title>
        <authorList>
            <person name="Zou Y."/>
            <person name="Xue W."/>
            <person name="Luo G."/>
        </authorList>
    </citation>
    <scope>NUCLEOTIDE SEQUENCE [LARGE SCALE GENOMIC DNA]</scope>
    <source>
        <strain evidence="7 8">AM40-30BH</strain>
    </source>
</reference>
<feature type="domain" description="Chorismate-utilising enzyme C-terminal" evidence="6">
    <location>
        <begin position="119"/>
        <end position="363"/>
    </location>
</feature>
<dbReference type="RefSeq" id="WP_007484739.1">
    <property type="nucleotide sequence ID" value="NZ_CABJFV010000025.1"/>
</dbReference>
<evidence type="ECO:0000256" key="4">
    <source>
        <dbReference type="ARBA" id="ARBA00023235"/>
    </source>
</evidence>
<dbReference type="GO" id="GO:0008909">
    <property type="term" value="F:isochorismate synthase activity"/>
    <property type="evidence" value="ECO:0007669"/>
    <property type="project" value="UniProtKB-EC"/>
</dbReference>